<accession>A0ABR3EIU1</accession>
<gene>
    <name evidence="1" type="ORF">V5O48_019293</name>
</gene>
<dbReference type="EMBL" id="JBAHYK010004515">
    <property type="protein sequence ID" value="KAL0562785.1"/>
    <property type="molecule type" value="Genomic_DNA"/>
</dbReference>
<keyword evidence="2" id="KW-1185">Reference proteome</keyword>
<reference evidence="1 2" key="1">
    <citation type="submission" date="2024-02" db="EMBL/GenBank/DDBJ databases">
        <title>A draft genome for the cacao thread blight pathogen Marasmius crinis-equi.</title>
        <authorList>
            <person name="Cohen S.P."/>
            <person name="Baruah I.K."/>
            <person name="Amoako-Attah I."/>
            <person name="Bukari Y."/>
            <person name="Meinhardt L.W."/>
            <person name="Bailey B.A."/>
        </authorList>
    </citation>
    <scope>NUCLEOTIDE SEQUENCE [LARGE SCALE GENOMIC DNA]</scope>
    <source>
        <strain evidence="1 2">GH-76</strain>
    </source>
</reference>
<name>A0ABR3EIU1_9AGAR</name>
<organism evidence="1 2">
    <name type="scientific">Marasmius crinis-equi</name>
    <dbReference type="NCBI Taxonomy" id="585013"/>
    <lineage>
        <taxon>Eukaryota</taxon>
        <taxon>Fungi</taxon>
        <taxon>Dikarya</taxon>
        <taxon>Basidiomycota</taxon>
        <taxon>Agaricomycotina</taxon>
        <taxon>Agaricomycetes</taxon>
        <taxon>Agaricomycetidae</taxon>
        <taxon>Agaricales</taxon>
        <taxon>Marasmiineae</taxon>
        <taxon>Marasmiaceae</taxon>
        <taxon>Marasmius</taxon>
    </lineage>
</organism>
<comment type="caution">
    <text evidence="1">The sequence shown here is derived from an EMBL/GenBank/DDBJ whole genome shotgun (WGS) entry which is preliminary data.</text>
</comment>
<proteinExistence type="predicted"/>
<evidence type="ECO:0000313" key="1">
    <source>
        <dbReference type="EMBL" id="KAL0562785.1"/>
    </source>
</evidence>
<feature type="non-terminal residue" evidence="1">
    <location>
        <position position="1"/>
    </location>
</feature>
<sequence length="109" mass="12508">RLEEDVENLSAYGVDWEDLADRDLLHHHNNHNPNELENLDGLLTRQPPHLSLVEIPVFESPLTTQEQADIFQEALLAMPEYHSRDMDDRKSLWSCALALLVDILQVSVP</sequence>
<evidence type="ECO:0000313" key="2">
    <source>
        <dbReference type="Proteomes" id="UP001465976"/>
    </source>
</evidence>
<dbReference type="Proteomes" id="UP001465976">
    <property type="component" value="Unassembled WGS sequence"/>
</dbReference>
<protein>
    <submittedName>
        <fullName evidence="1">Uncharacterized protein</fullName>
    </submittedName>
</protein>